<accession>A0A8S5SAI3</accession>
<name>A0A8S5SAI3_9CAUD</name>
<protein>
    <submittedName>
        <fullName evidence="1">Uncharacterized protein</fullName>
    </submittedName>
</protein>
<sequence length="140" mass="16005">MIEFAQLTDDLDGDYLKVKMRTGEEIFAPLLNIGTSTSLPTKKWLSANKKHFIALVTYERDYFSHPIIIGFYPVKGAKTADFDIIFKLLTLVEDLLAELRVAKTNTMLGPQPFFPDTNVNLKKIELDLAELKKERLEINK</sequence>
<organism evidence="1">
    <name type="scientific">Myoviridae sp. ctByu2</name>
    <dbReference type="NCBI Taxonomy" id="2827668"/>
    <lineage>
        <taxon>Viruses</taxon>
        <taxon>Duplodnaviria</taxon>
        <taxon>Heunggongvirae</taxon>
        <taxon>Uroviricota</taxon>
        <taxon>Caudoviricetes</taxon>
    </lineage>
</organism>
<dbReference type="EMBL" id="BK032557">
    <property type="protein sequence ID" value="DAF47663.1"/>
    <property type="molecule type" value="Genomic_DNA"/>
</dbReference>
<evidence type="ECO:0000313" key="1">
    <source>
        <dbReference type="EMBL" id="DAF47663.1"/>
    </source>
</evidence>
<reference evidence="1" key="1">
    <citation type="journal article" date="2021" name="Proc. Natl. Acad. Sci. U.S.A.">
        <title>A Catalog of Tens of Thousands of Viruses from Human Metagenomes Reveals Hidden Associations with Chronic Diseases.</title>
        <authorList>
            <person name="Tisza M.J."/>
            <person name="Buck C.B."/>
        </authorList>
    </citation>
    <scope>NUCLEOTIDE SEQUENCE</scope>
    <source>
        <strain evidence="1">CtByu2</strain>
    </source>
</reference>
<proteinExistence type="predicted"/>